<name>A0ABT7S5K9_9CELL</name>
<organism evidence="2 3">
    <name type="scientific">Cellulomonas edaphi</name>
    <dbReference type="NCBI Taxonomy" id="3053468"/>
    <lineage>
        <taxon>Bacteria</taxon>
        <taxon>Bacillati</taxon>
        <taxon>Actinomycetota</taxon>
        <taxon>Actinomycetes</taxon>
        <taxon>Micrococcales</taxon>
        <taxon>Cellulomonadaceae</taxon>
        <taxon>Cellulomonas</taxon>
    </lineage>
</organism>
<feature type="transmembrane region" description="Helical" evidence="1">
    <location>
        <begin position="12"/>
        <end position="40"/>
    </location>
</feature>
<dbReference type="Proteomes" id="UP001321453">
    <property type="component" value="Unassembled WGS sequence"/>
</dbReference>
<accession>A0ABT7S5K9</accession>
<dbReference type="EMBL" id="JAUCGR010000001">
    <property type="protein sequence ID" value="MDM7830905.1"/>
    <property type="molecule type" value="Genomic_DNA"/>
</dbReference>
<keyword evidence="1" id="KW-0812">Transmembrane</keyword>
<feature type="transmembrane region" description="Helical" evidence="1">
    <location>
        <begin position="83"/>
        <end position="102"/>
    </location>
</feature>
<dbReference type="RefSeq" id="WP_289446057.1">
    <property type="nucleotide sequence ID" value="NZ_JAUCGR010000001.1"/>
</dbReference>
<feature type="transmembrane region" description="Helical" evidence="1">
    <location>
        <begin position="108"/>
        <end position="128"/>
    </location>
</feature>
<reference evidence="2 3" key="1">
    <citation type="submission" date="2023-06" db="EMBL/GenBank/DDBJ databases">
        <title>Cellulomonas sp. MW9 Whole genome sequence.</title>
        <authorList>
            <person name="Park S."/>
        </authorList>
    </citation>
    <scope>NUCLEOTIDE SEQUENCE [LARGE SCALE GENOMIC DNA]</scope>
    <source>
        <strain evidence="2 3">MW9</strain>
    </source>
</reference>
<evidence type="ECO:0000256" key="1">
    <source>
        <dbReference type="SAM" id="Phobius"/>
    </source>
</evidence>
<evidence type="ECO:0000313" key="2">
    <source>
        <dbReference type="EMBL" id="MDM7830905.1"/>
    </source>
</evidence>
<sequence length="162" mass="16719">MQPENVPPVRGVAAIAMLNLRCVAVLLMVNVLVGAVGAFLGSGTTGIQVAVLFVLIACIPVALVGFPAGLLTAHLLRHVRREWVHVAVFAAVGAALAALMIGVWGHSVALAVIGAVEGTLGAGGARWWSGNAHARAALARPRLPRPEPEDALVDAQLERGPR</sequence>
<evidence type="ECO:0000313" key="3">
    <source>
        <dbReference type="Proteomes" id="UP001321453"/>
    </source>
</evidence>
<comment type="caution">
    <text evidence="2">The sequence shown here is derived from an EMBL/GenBank/DDBJ whole genome shotgun (WGS) entry which is preliminary data.</text>
</comment>
<evidence type="ECO:0008006" key="4">
    <source>
        <dbReference type="Google" id="ProtNLM"/>
    </source>
</evidence>
<keyword evidence="1" id="KW-0472">Membrane</keyword>
<protein>
    <recommendedName>
        <fullName evidence="4">MFS transporter</fullName>
    </recommendedName>
</protein>
<feature type="transmembrane region" description="Helical" evidence="1">
    <location>
        <begin position="46"/>
        <end position="71"/>
    </location>
</feature>
<proteinExistence type="predicted"/>
<gene>
    <name evidence="2" type="ORF">QRT05_06135</name>
</gene>
<keyword evidence="3" id="KW-1185">Reference proteome</keyword>
<keyword evidence="1" id="KW-1133">Transmembrane helix</keyword>